<reference evidence="1" key="1">
    <citation type="submission" date="2020-08" db="EMBL/GenBank/DDBJ databases">
        <title>Plant associated metagenomes--Microbial community diversity and host control of community assembly across model and emerging plant ecological genomics systems.</title>
        <authorList>
            <person name="Dangl J."/>
        </authorList>
    </citation>
    <scope>NUCLEOTIDE SEQUENCE</scope>
    <source>
        <strain evidence="1">KD5</strain>
    </source>
</reference>
<evidence type="ECO:0000313" key="1">
    <source>
        <dbReference type="EMBL" id="MBB2887647.1"/>
    </source>
</evidence>
<sequence>MDVLEHYRALFKNSDIVLAEMVGANGVEALIASHNYLLDFDAIKIAIAGRPEAAVLDSAVKEYQFALFALVSGQYRHAFGGLRLFFELMLATVQFSAHEIDYRMWAKDSKDINWSALKDSQNGVFATNFIRAFNPGFSDCGKQYLAIAEAVYRECSEFVHGNAGTHAILPSDIAFQKEAFFSWHDKAATMRLAIIFAFSARYLNYITKEAMDRMEPIITDVIGDLAPVQEIFAQPAGT</sequence>
<gene>
    <name evidence="1" type="ORF">FHR69_003587</name>
</gene>
<name>A0ACC5MG12_9PSED</name>
<accession>A0ACC5MG12</accession>
<keyword evidence="2" id="KW-1185">Reference proteome</keyword>
<dbReference type="Proteomes" id="UP000589818">
    <property type="component" value="Unassembled WGS sequence"/>
</dbReference>
<protein>
    <submittedName>
        <fullName evidence="1">Uncharacterized protein</fullName>
    </submittedName>
</protein>
<organism evidence="1 2">
    <name type="scientific">Pseudomonas umsongensis</name>
    <dbReference type="NCBI Taxonomy" id="198618"/>
    <lineage>
        <taxon>Bacteria</taxon>
        <taxon>Pseudomonadati</taxon>
        <taxon>Pseudomonadota</taxon>
        <taxon>Gammaproteobacteria</taxon>
        <taxon>Pseudomonadales</taxon>
        <taxon>Pseudomonadaceae</taxon>
        <taxon>Pseudomonas</taxon>
    </lineage>
</organism>
<comment type="caution">
    <text evidence="1">The sequence shown here is derived from an EMBL/GenBank/DDBJ whole genome shotgun (WGS) entry which is preliminary data.</text>
</comment>
<dbReference type="EMBL" id="JACHVR010000002">
    <property type="protein sequence ID" value="MBB2887647.1"/>
    <property type="molecule type" value="Genomic_DNA"/>
</dbReference>
<evidence type="ECO:0000313" key="2">
    <source>
        <dbReference type="Proteomes" id="UP000589818"/>
    </source>
</evidence>
<proteinExistence type="predicted"/>